<name>A0ABW8ERN7_STRT5</name>
<evidence type="ECO:0000313" key="2">
    <source>
        <dbReference type="Proteomes" id="UP001617351"/>
    </source>
</evidence>
<proteinExistence type="predicted"/>
<protein>
    <submittedName>
        <fullName evidence="1">Uncharacterized protein</fullName>
    </submittedName>
</protein>
<comment type="caution">
    <text evidence="1">The sequence shown here is derived from an EMBL/GenBank/DDBJ whole genome shotgun (WGS) entry which is preliminary data.</text>
</comment>
<accession>A0ABW8ERN7</accession>
<evidence type="ECO:0000313" key="1">
    <source>
        <dbReference type="EMBL" id="MFJ2825934.1"/>
    </source>
</evidence>
<dbReference type="EMBL" id="JBIUYY010000025">
    <property type="protein sequence ID" value="MFJ2825934.1"/>
    <property type="molecule type" value="Genomic_DNA"/>
</dbReference>
<sequence>MVARLVRQHELDVRVEFRGFGFQESDDALVPVPFPDDLQWGVFLQGHVRRFDLFSAGHTHTASVTARVWDGEPEDDAGEWEEQAEVDFESVSGEVAVWSSGRGDGLVRLGRGGMWRVRARCKGRAEVERVTRSKGTAWGVERYVIDFWPKAG</sequence>
<reference evidence="1 2" key="1">
    <citation type="submission" date="2024-10" db="EMBL/GenBank/DDBJ databases">
        <title>The Natural Products Discovery Center: Release of the First 8490 Sequenced Strains for Exploring Actinobacteria Biosynthetic Diversity.</title>
        <authorList>
            <person name="Kalkreuter E."/>
            <person name="Kautsar S.A."/>
            <person name="Yang D."/>
            <person name="Bader C.D."/>
            <person name="Teijaro C.N."/>
            <person name="Fluegel L."/>
            <person name="Davis C.M."/>
            <person name="Simpson J.R."/>
            <person name="Lauterbach L."/>
            <person name="Steele A.D."/>
            <person name="Gui C."/>
            <person name="Meng S."/>
            <person name="Li G."/>
            <person name="Viehrig K."/>
            <person name="Ye F."/>
            <person name="Su P."/>
            <person name="Kiefer A.F."/>
            <person name="Nichols A."/>
            <person name="Cepeda A.J."/>
            <person name="Yan W."/>
            <person name="Fan B."/>
            <person name="Jiang Y."/>
            <person name="Adhikari A."/>
            <person name="Zheng C.-J."/>
            <person name="Schuster L."/>
            <person name="Cowan T.M."/>
            <person name="Smanski M.J."/>
            <person name="Chevrette M.G."/>
            <person name="De Carvalho L.P.S."/>
            <person name="Shen B."/>
        </authorList>
    </citation>
    <scope>NUCLEOTIDE SEQUENCE [LARGE SCALE GENOMIC DNA]</scope>
    <source>
        <strain evidence="1 2">NPDC087220</strain>
    </source>
</reference>
<dbReference type="Proteomes" id="UP001617351">
    <property type="component" value="Unassembled WGS sequence"/>
</dbReference>
<gene>
    <name evidence="1" type="ORF">ACIO7M_33235</name>
</gene>
<dbReference type="RefSeq" id="WP_402387909.1">
    <property type="nucleotide sequence ID" value="NZ_JBIUYY010000025.1"/>
</dbReference>
<keyword evidence="2" id="KW-1185">Reference proteome</keyword>
<organism evidence="1 2">
    <name type="scientific">Streptomyces toxytricini</name>
    <name type="common">Actinomyces toxytricini</name>
    <dbReference type="NCBI Taxonomy" id="67369"/>
    <lineage>
        <taxon>Bacteria</taxon>
        <taxon>Bacillati</taxon>
        <taxon>Actinomycetota</taxon>
        <taxon>Actinomycetes</taxon>
        <taxon>Kitasatosporales</taxon>
        <taxon>Streptomycetaceae</taxon>
        <taxon>Streptomyces</taxon>
    </lineage>
</organism>